<dbReference type="AlphaFoldDB" id="A0A0E9VXJ3"/>
<evidence type="ECO:0000313" key="1">
    <source>
        <dbReference type="EMBL" id="JAH82756.1"/>
    </source>
</evidence>
<organism evidence="1">
    <name type="scientific">Anguilla anguilla</name>
    <name type="common">European freshwater eel</name>
    <name type="synonym">Muraena anguilla</name>
    <dbReference type="NCBI Taxonomy" id="7936"/>
    <lineage>
        <taxon>Eukaryota</taxon>
        <taxon>Metazoa</taxon>
        <taxon>Chordata</taxon>
        <taxon>Craniata</taxon>
        <taxon>Vertebrata</taxon>
        <taxon>Euteleostomi</taxon>
        <taxon>Actinopterygii</taxon>
        <taxon>Neopterygii</taxon>
        <taxon>Teleostei</taxon>
        <taxon>Anguilliformes</taxon>
        <taxon>Anguillidae</taxon>
        <taxon>Anguilla</taxon>
    </lineage>
</organism>
<protein>
    <submittedName>
        <fullName evidence="1">Uncharacterized protein</fullName>
    </submittedName>
</protein>
<dbReference type="EMBL" id="GBXM01025821">
    <property type="protein sequence ID" value="JAH82756.1"/>
    <property type="molecule type" value="Transcribed_RNA"/>
</dbReference>
<reference evidence="1" key="2">
    <citation type="journal article" date="2015" name="Fish Shellfish Immunol.">
        <title>Early steps in the European eel (Anguilla anguilla)-Vibrio vulnificus interaction in the gills: Role of the RtxA13 toxin.</title>
        <authorList>
            <person name="Callol A."/>
            <person name="Pajuelo D."/>
            <person name="Ebbesson L."/>
            <person name="Teles M."/>
            <person name="MacKenzie S."/>
            <person name="Amaro C."/>
        </authorList>
    </citation>
    <scope>NUCLEOTIDE SEQUENCE</scope>
</reference>
<name>A0A0E9VXJ3_ANGAN</name>
<accession>A0A0E9VXJ3</accession>
<sequence>MIGLFCLTVDVVYDDGKADKQSQFSSLPHSLLPPLISSPFPLYTSKKERRGRRGVEDRK</sequence>
<reference evidence="1" key="1">
    <citation type="submission" date="2014-11" db="EMBL/GenBank/DDBJ databases">
        <authorList>
            <person name="Amaro Gonzalez C."/>
        </authorList>
    </citation>
    <scope>NUCLEOTIDE SEQUENCE</scope>
</reference>
<proteinExistence type="predicted"/>